<dbReference type="CDD" id="cd23763">
    <property type="entry name" value="ASKHA_ATPase_ROK"/>
    <property type="match status" value="1"/>
</dbReference>
<dbReference type="SUPFAM" id="SSF46785">
    <property type="entry name" value="Winged helix' DNA-binding domain"/>
    <property type="match status" value="1"/>
</dbReference>
<reference evidence="2 3" key="1">
    <citation type="submission" date="2016-10" db="EMBL/GenBank/DDBJ databases">
        <authorList>
            <person name="de Groot N.N."/>
        </authorList>
    </citation>
    <scope>NUCLEOTIDE SEQUENCE [LARGE SCALE GENOMIC DNA]</scope>
    <source>
        <strain evidence="2 3">DSM 21799</strain>
    </source>
</reference>
<dbReference type="GO" id="GO:0016301">
    <property type="term" value="F:kinase activity"/>
    <property type="evidence" value="ECO:0007669"/>
    <property type="project" value="UniProtKB-KW"/>
</dbReference>
<dbReference type="Gene3D" id="3.30.420.40">
    <property type="match status" value="2"/>
</dbReference>
<dbReference type="Gene3D" id="1.10.10.10">
    <property type="entry name" value="Winged helix-like DNA-binding domain superfamily/Winged helix DNA-binding domain"/>
    <property type="match status" value="1"/>
</dbReference>
<sequence>MVTVPSAPRAASAGDLLQLLRDGEPRTKAEIAALTGLSRSTVAARIDALLASGFAMPAGEAASSGGRRPSRVAFSPLSRLVVGIDLGATHGVVALSDLAGTILAESAARLRITDGPESVLDWAVGETLELLADVGRDADDVLGVGIGVPGPVEHDTGRPVNPPIMPGWDRFDIPAFVRRRLPVTVLVDNDVNVLALGEQAMFWPDADDLVFVKVSTGIGAGVIMGGRLQRGARGSAGDLGHVRVPVTDGAHSPDLEAVASGPAIAASLDGSTSEDVIAAVRGGDARAAEAVRQAGRDVGEVLAGVVNLLNPSVIVIGGSITRAGEHLIAGVREVVYRRSIPLATQDLTIAPSRGGESAGALGAAIMAIDATLDAESVDAIVNGRF</sequence>
<comment type="similarity">
    <text evidence="1">Belongs to the ROK (NagC/XylR) family.</text>
</comment>
<dbReference type="InterPro" id="IPR000600">
    <property type="entry name" value="ROK"/>
</dbReference>
<dbReference type="Pfam" id="PF00480">
    <property type="entry name" value="ROK"/>
    <property type="match status" value="1"/>
</dbReference>
<dbReference type="OrthoDB" id="3189808at2"/>
<dbReference type="RefSeq" id="WP_091179602.1">
    <property type="nucleotide sequence ID" value="NZ_FNRY01000001.1"/>
</dbReference>
<organism evidence="2 3">
    <name type="scientific">Paramicrobacterium humi</name>
    <dbReference type="NCBI Taxonomy" id="640635"/>
    <lineage>
        <taxon>Bacteria</taxon>
        <taxon>Bacillati</taxon>
        <taxon>Actinomycetota</taxon>
        <taxon>Actinomycetes</taxon>
        <taxon>Micrococcales</taxon>
        <taxon>Microbacteriaceae</taxon>
        <taxon>Paramicrobacterium</taxon>
    </lineage>
</organism>
<dbReference type="PROSITE" id="PS00519">
    <property type="entry name" value="HTH_ASNC_1"/>
    <property type="match status" value="1"/>
</dbReference>
<dbReference type="InterPro" id="IPR019885">
    <property type="entry name" value="Tscrpt_reg_HTH_AsnC-type_CS"/>
</dbReference>
<dbReference type="SUPFAM" id="SSF53067">
    <property type="entry name" value="Actin-like ATPase domain"/>
    <property type="match status" value="1"/>
</dbReference>
<keyword evidence="2" id="KW-0418">Kinase</keyword>
<dbReference type="AlphaFoldDB" id="A0A1H4J8E1"/>
<gene>
    <name evidence="2" type="ORF">SAMN04489806_0556</name>
</gene>
<dbReference type="EMBL" id="FNRY01000001">
    <property type="protein sequence ID" value="SEB42584.1"/>
    <property type="molecule type" value="Genomic_DNA"/>
</dbReference>
<dbReference type="InterPro" id="IPR049874">
    <property type="entry name" value="ROK_cs"/>
</dbReference>
<dbReference type="PANTHER" id="PTHR18964">
    <property type="entry name" value="ROK (REPRESSOR, ORF, KINASE) FAMILY"/>
    <property type="match status" value="1"/>
</dbReference>
<evidence type="ECO:0000313" key="3">
    <source>
        <dbReference type="Proteomes" id="UP000199183"/>
    </source>
</evidence>
<name>A0A1H4J8E1_9MICO</name>
<evidence type="ECO:0000313" key="2">
    <source>
        <dbReference type="EMBL" id="SEB42584.1"/>
    </source>
</evidence>
<dbReference type="InterPro" id="IPR036388">
    <property type="entry name" value="WH-like_DNA-bd_sf"/>
</dbReference>
<keyword evidence="2" id="KW-0808">Transferase</keyword>
<accession>A0A1H4J8E1</accession>
<dbReference type="PROSITE" id="PS01125">
    <property type="entry name" value="ROK"/>
    <property type="match status" value="1"/>
</dbReference>
<dbReference type="PANTHER" id="PTHR18964:SF173">
    <property type="entry name" value="GLUCOKINASE"/>
    <property type="match status" value="1"/>
</dbReference>
<dbReference type="InterPro" id="IPR036390">
    <property type="entry name" value="WH_DNA-bd_sf"/>
</dbReference>
<dbReference type="Proteomes" id="UP000199183">
    <property type="component" value="Unassembled WGS sequence"/>
</dbReference>
<dbReference type="STRING" id="640635.SAMN04489806_0556"/>
<dbReference type="Pfam" id="PF13412">
    <property type="entry name" value="HTH_24"/>
    <property type="match status" value="1"/>
</dbReference>
<protein>
    <submittedName>
        <fullName evidence="2">Sugar kinase of the NBD/HSP70 family, may contain an N-terminal HTH domain</fullName>
    </submittedName>
</protein>
<keyword evidence="3" id="KW-1185">Reference proteome</keyword>
<proteinExistence type="inferred from homology"/>
<evidence type="ECO:0000256" key="1">
    <source>
        <dbReference type="ARBA" id="ARBA00006479"/>
    </source>
</evidence>
<dbReference type="InterPro" id="IPR043129">
    <property type="entry name" value="ATPase_NBD"/>
</dbReference>